<dbReference type="STRING" id="1330018.A0A167G5Q1"/>
<accession>A0A167G5Q1</accession>
<evidence type="ECO:0000256" key="1">
    <source>
        <dbReference type="SAM" id="MobiDB-lite"/>
    </source>
</evidence>
<feature type="compositionally biased region" description="Low complexity" evidence="1">
    <location>
        <begin position="34"/>
        <end position="49"/>
    </location>
</feature>
<sequence length="328" mass="36002">MAGSSDSYTTRSWAPSSPELSSLPRHPPRPFPPSQRSQTAPSSSTSSHAPGPPTSLPLCEPPPLTTPGNSGSRSSKPSTGACHNGMPSQPLFDTEGKAPQAVREALKLLRLLISAAVQGEDKEEAIAAIRGLGTCQQTRLMQDIEQGMRFPPRVETEEGDASVMTEYAPPFSHSFNRGSADWCLFSENTSLLSARTALQAQVKSLQAVAGVLHAERYDMLVLARELRVQAEERRGEKQDAGKEEIQSLEDQNPLLKRMIKEDSAAYNREKHLLQCLFHVLWLAVETDAALVCCIKNKPTVILRQSWLAQQRENMMGNLSQMVTKTKSK</sequence>
<name>A0A167G5Q1_CALVF</name>
<feature type="compositionally biased region" description="Low complexity" evidence="1">
    <location>
        <begin position="11"/>
        <end position="24"/>
    </location>
</feature>
<evidence type="ECO:0000313" key="3">
    <source>
        <dbReference type="Proteomes" id="UP000076738"/>
    </source>
</evidence>
<evidence type="ECO:0000313" key="2">
    <source>
        <dbReference type="EMBL" id="KZO90197.1"/>
    </source>
</evidence>
<dbReference type="Proteomes" id="UP000076738">
    <property type="component" value="Unassembled WGS sequence"/>
</dbReference>
<protein>
    <submittedName>
        <fullName evidence="2">Uncharacterized protein</fullName>
    </submittedName>
</protein>
<dbReference type="SUPFAM" id="SSF116907">
    <property type="entry name" value="Hook domain"/>
    <property type="match status" value="1"/>
</dbReference>
<feature type="compositionally biased region" description="Polar residues" evidence="1">
    <location>
        <begin position="68"/>
        <end position="78"/>
    </location>
</feature>
<dbReference type="Gene3D" id="1.10.418.10">
    <property type="entry name" value="Calponin-like domain"/>
    <property type="match status" value="1"/>
</dbReference>
<feature type="region of interest" description="Disordered" evidence="1">
    <location>
        <begin position="1"/>
        <end position="97"/>
    </location>
</feature>
<dbReference type="EMBL" id="KV417349">
    <property type="protein sequence ID" value="KZO90197.1"/>
    <property type="molecule type" value="Genomic_DNA"/>
</dbReference>
<dbReference type="AlphaFoldDB" id="A0A167G5Q1"/>
<feature type="compositionally biased region" description="Pro residues" evidence="1">
    <location>
        <begin position="50"/>
        <end position="65"/>
    </location>
</feature>
<reference evidence="2 3" key="1">
    <citation type="journal article" date="2016" name="Mol. Biol. Evol.">
        <title>Comparative Genomics of Early-Diverging Mushroom-Forming Fungi Provides Insights into the Origins of Lignocellulose Decay Capabilities.</title>
        <authorList>
            <person name="Nagy L.G."/>
            <person name="Riley R."/>
            <person name="Tritt A."/>
            <person name="Adam C."/>
            <person name="Daum C."/>
            <person name="Floudas D."/>
            <person name="Sun H."/>
            <person name="Yadav J.S."/>
            <person name="Pangilinan J."/>
            <person name="Larsson K.H."/>
            <person name="Matsuura K."/>
            <person name="Barry K."/>
            <person name="Labutti K."/>
            <person name="Kuo R."/>
            <person name="Ohm R.A."/>
            <person name="Bhattacharya S.S."/>
            <person name="Shirouzu T."/>
            <person name="Yoshinaga Y."/>
            <person name="Martin F.M."/>
            <person name="Grigoriev I.V."/>
            <person name="Hibbett D.S."/>
        </authorList>
    </citation>
    <scope>NUCLEOTIDE SEQUENCE [LARGE SCALE GENOMIC DNA]</scope>
    <source>
        <strain evidence="2 3">TUFC12733</strain>
    </source>
</reference>
<dbReference type="InterPro" id="IPR036872">
    <property type="entry name" value="CH_dom_sf"/>
</dbReference>
<proteinExistence type="predicted"/>
<dbReference type="OrthoDB" id="49395at2759"/>
<gene>
    <name evidence="2" type="ORF">CALVIDRAFT_569302</name>
</gene>
<feature type="compositionally biased region" description="Polar residues" evidence="1">
    <location>
        <begin position="1"/>
        <end position="10"/>
    </location>
</feature>
<organism evidence="2 3">
    <name type="scientific">Calocera viscosa (strain TUFC12733)</name>
    <dbReference type="NCBI Taxonomy" id="1330018"/>
    <lineage>
        <taxon>Eukaryota</taxon>
        <taxon>Fungi</taxon>
        <taxon>Dikarya</taxon>
        <taxon>Basidiomycota</taxon>
        <taxon>Agaricomycotina</taxon>
        <taxon>Dacrymycetes</taxon>
        <taxon>Dacrymycetales</taxon>
        <taxon>Dacrymycetaceae</taxon>
        <taxon>Calocera</taxon>
    </lineage>
</organism>
<keyword evidence="3" id="KW-1185">Reference proteome</keyword>